<feature type="chain" id="PRO_5035261964" description="Parvulin-like PPIase" evidence="9">
    <location>
        <begin position="23"/>
        <end position="281"/>
    </location>
</feature>
<comment type="caution">
    <text evidence="11">The sequence shown here is derived from an EMBL/GenBank/DDBJ whole genome shotgun (WGS) entry which is preliminary data.</text>
</comment>
<evidence type="ECO:0000256" key="9">
    <source>
        <dbReference type="SAM" id="SignalP"/>
    </source>
</evidence>
<feature type="domain" description="PpiC" evidence="10">
    <location>
        <begin position="133"/>
        <end position="222"/>
    </location>
</feature>
<keyword evidence="5 8" id="KW-0697">Rotamase</keyword>
<evidence type="ECO:0000313" key="11">
    <source>
        <dbReference type="EMBL" id="MBS0125658.1"/>
    </source>
</evidence>
<comment type="similarity">
    <text evidence="2">Belongs to the PpiC/parvulin rotamase family.</text>
</comment>
<dbReference type="Gene3D" id="1.10.8.1040">
    <property type="match status" value="1"/>
</dbReference>
<accession>A0A8J8BAW9</accession>
<dbReference type="InterPro" id="IPR027304">
    <property type="entry name" value="Trigger_fact/SurA_dom_sf"/>
</dbReference>
<evidence type="ECO:0000256" key="4">
    <source>
        <dbReference type="ARBA" id="ARBA00018370"/>
    </source>
</evidence>
<dbReference type="PANTHER" id="PTHR47245">
    <property type="entry name" value="PEPTIDYLPROLYL ISOMERASE"/>
    <property type="match status" value="1"/>
</dbReference>
<evidence type="ECO:0000259" key="10">
    <source>
        <dbReference type="PROSITE" id="PS50198"/>
    </source>
</evidence>
<evidence type="ECO:0000256" key="1">
    <source>
        <dbReference type="ARBA" id="ARBA00000971"/>
    </source>
</evidence>
<organism evidence="11 12">
    <name type="scientific">Thetidibacter halocola</name>
    <dbReference type="NCBI Taxonomy" id="2827239"/>
    <lineage>
        <taxon>Bacteria</taxon>
        <taxon>Pseudomonadati</taxon>
        <taxon>Pseudomonadota</taxon>
        <taxon>Alphaproteobacteria</taxon>
        <taxon>Rhodobacterales</taxon>
        <taxon>Roseobacteraceae</taxon>
        <taxon>Thetidibacter</taxon>
    </lineage>
</organism>
<dbReference type="GO" id="GO:0003755">
    <property type="term" value="F:peptidyl-prolyl cis-trans isomerase activity"/>
    <property type="evidence" value="ECO:0007669"/>
    <property type="project" value="UniProtKB-KW"/>
</dbReference>
<dbReference type="InterPro" id="IPR023058">
    <property type="entry name" value="PPIase_PpiC_CS"/>
</dbReference>
<evidence type="ECO:0000256" key="7">
    <source>
        <dbReference type="ARBA" id="ARBA00031484"/>
    </source>
</evidence>
<reference evidence="11" key="1">
    <citation type="submission" date="2021-04" db="EMBL/GenBank/DDBJ databases">
        <authorList>
            <person name="Yoon J."/>
        </authorList>
    </citation>
    <scope>NUCLEOTIDE SEQUENCE</scope>
    <source>
        <strain evidence="11">KMU-90</strain>
    </source>
</reference>
<evidence type="ECO:0000256" key="2">
    <source>
        <dbReference type="ARBA" id="ARBA00007656"/>
    </source>
</evidence>
<gene>
    <name evidence="11" type="ORF">KB874_16345</name>
</gene>
<dbReference type="PROSITE" id="PS01096">
    <property type="entry name" value="PPIC_PPIASE_1"/>
    <property type="match status" value="1"/>
</dbReference>
<dbReference type="EMBL" id="JAGTUU010000006">
    <property type="protein sequence ID" value="MBS0125658.1"/>
    <property type="molecule type" value="Genomic_DNA"/>
</dbReference>
<keyword evidence="9" id="KW-0732">Signal</keyword>
<dbReference type="SUPFAM" id="SSF54534">
    <property type="entry name" value="FKBP-like"/>
    <property type="match status" value="1"/>
</dbReference>
<protein>
    <recommendedName>
        <fullName evidence="4">Parvulin-like PPIase</fullName>
        <ecNumber evidence="3">5.2.1.8</ecNumber>
    </recommendedName>
    <alternativeName>
        <fullName evidence="6">Peptidyl-prolyl cis-trans isomerase plp</fullName>
    </alternativeName>
    <alternativeName>
        <fullName evidence="7">Rotamase plp</fullName>
    </alternativeName>
</protein>
<evidence type="ECO:0000256" key="6">
    <source>
        <dbReference type="ARBA" id="ARBA00030642"/>
    </source>
</evidence>
<feature type="signal peptide" evidence="9">
    <location>
        <begin position="1"/>
        <end position="22"/>
    </location>
</feature>
<dbReference type="PROSITE" id="PS50198">
    <property type="entry name" value="PPIC_PPIASE_2"/>
    <property type="match status" value="1"/>
</dbReference>
<evidence type="ECO:0000256" key="5">
    <source>
        <dbReference type="ARBA" id="ARBA00023110"/>
    </source>
</evidence>
<comment type="catalytic activity">
    <reaction evidence="1">
        <text>[protein]-peptidylproline (omega=180) = [protein]-peptidylproline (omega=0)</text>
        <dbReference type="Rhea" id="RHEA:16237"/>
        <dbReference type="Rhea" id="RHEA-COMP:10747"/>
        <dbReference type="Rhea" id="RHEA-COMP:10748"/>
        <dbReference type="ChEBI" id="CHEBI:83833"/>
        <dbReference type="ChEBI" id="CHEBI:83834"/>
        <dbReference type="EC" id="5.2.1.8"/>
    </reaction>
</comment>
<keyword evidence="8 11" id="KW-0413">Isomerase</keyword>
<dbReference type="PANTHER" id="PTHR47245:SF2">
    <property type="entry name" value="PEPTIDYL-PROLYL CIS-TRANS ISOMERASE HP_0175-RELATED"/>
    <property type="match status" value="1"/>
</dbReference>
<dbReference type="EC" id="5.2.1.8" evidence="3"/>
<dbReference type="Pfam" id="PF00639">
    <property type="entry name" value="Rotamase"/>
    <property type="match status" value="1"/>
</dbReference>
<dbReference type="InterPro" id="IPR000297">
    <property type="entry name" value="PPIase_PpiC"/>
</dbReference>
<sequence>MSMTLLKRSVAALALLASPLAAEEMTASTVVATVNGTEITLAHMLMVRASLPEQYQELPADVLWDGILDQLIQQESLAQDPRAEVTRKAEIALENERRSLLAAEVIGRVARDAITDEAVQAAYDAQYVNGDAGTEYNAAHILVETEEEAAAIAAEIAGGADFAELARTRSTGPSGPSGGALGWFGPGMMVAPFQTAVEQLTAGQVSAPVQTQFGWHVIKLNETRTQQAPALDAVREQIEGQLQQDAVNALIDGLVEQAEVTRTDKAEIDTSILSNLDLLED</sequence>
<dbReference type="AlphaFoldDB" id="A0A8J8BAW9"/>
<evidence type="ECO:0000313" key="12">
    <source>
        <dbReference type="Proteomes" id="UP000681356"/>
    </source>
</evidence>
<dbReference type="InterPro" id="IPR050245">
    <property type="entry name" value="PrsA_foldase"/>
</dbReference>
<proteinExistence type="inferred from homology"/>
<dbReference type="Gene3D" id="3.10.50.40">
    <property type="match status" value="1"/>
</dbReference>
<dbReference type="RefSeq" id="WP_212537615.1">
    <property type="nucleotide sequence ID" value="NZ_JAGTUU010000006.1"/>
</dbReference>
<dbReference type="SUPFAM" id="SSF109998">
    <property type="entry name" value="Triger factor/SurA peptide-binding domain-like"/>
    <property type="match status" value="1"/>
</dbReference>
<name>A0A8J8BAW9_9RHOB</name>
<evidence type="ECO:0000256" key="3">
    <source>
        <dbReference type="ARBA" id="ARBA00013194"/>
    </source>
</evidence>
<dbReference type="InterPro" id="IPR046357">
    <property type="entry name" value="PPIase_dom_sf"/>
</dbReference>
<evidence type="ECO:0000256" key="8">
    <source>
        <dbReference type="PROSITE-ProRule" id="PRU00278"/>
    </source>
</evidence>
<dbReference type="Proteomes" id="UP000681356">
    <property type="component" value="Unassembled WGS sequence"/>
</dbReference>
<keyword evidence="12" id="KW-1185">Reference proteome</keyword>